<organism evidence="1 2">
    <name type="scientific">Bauhinia variegata</name>
    <name type="common">Purple orchid tree</name>
    <name type="synonym">Phanera variegata</name>
    <dbReference type="NCBI Taxonomy" id="167791"/>
    <lineage>
        <taxon>Eukaryota</taxon>
        <taxon>Viridiplantae</taxon>
        <taxon>Streptophyta</taxon>
        <taxon>Embryophyta</taxon>
        <taxon>Tracheophyta</taxon>
        <taxon>Spermatophyta</taxon>
        <taxon>Magnoliopsida</taxon>
        <taxon>eudicotyledons</taxon>
        <taxon>Gunneridae</taxon>
        <taxon>Pentapetalae</taxon>
        <taxon>rosids</taxon>
        <taxon>fabids</taxon>
        <taxon>Fabales</taxon>
        <taxon>Fabaceae</taxon>
        <taxon>Cercidoideae</taxon>
        <taxon>Cercideae</taxon>
        <taxon>Bauhiniinae</taxon>
        <taxon>Bauhinia</taxon>
    </lineage>
</organism>
<proteinExistence type="predicted"/>
<evidence type="ECO:0000313" key="2">
    <source>
        <dbReference type="Proteomes" id="UP000828941"/>
    </source>
</evidence>
<comment type="caution">
    <text evidence="1">The sequence shown here is derived from an EMBL/GenBank/DDBJ whole genome shotgun (WGS) entry which is preliminary data.</text>
</comment>
<gene>
    <name evidence="1" type="ORF">L6164_035626</name>
</gene>
<accession>A0ACB9KEI8</accession>
<evidence type="ECO:0000313" key="1">
    <source>
        <dbReference type="EMBL" id="KAI4295598.1"/>
    </source>
</evidence>
<dbReference type="EMBL" id="CM039439">
    <property type="protein sequence ID" value="KAI4295598.1"/>
    <property type="molecule type" value="Genomic_DNA"/>
</dbReference>
<name>A0ACB9KEI8_BAUVA</name>
<dbReference type="Proteomes" id="UP000828941">
    <property type="component" value="Chromosome 14"/>
</dbReference>
<sequence length="82" mass="9310">MVNGTLKTAVLDQNGLFESIGFFLLSTVFCSLKLIPGLGKTQLEMSTNAKEYLDFFKIFLVKKGSEKMERKPEVWLKIMEST</sequence>
<reference evidence="1 2" key="1">
    <citation type="journal article" date="2022" name="DNA Res.">
        <title>Chromosomal-level genome assembly of the orchid tree Bauhinia variegata (Leguminosae; Cercidoideae) supports the allotetraploid origin hypothesis of Bauhinia.</title>
        <authorList>
            <person name="Zhong Y."/>
            <person name="Chen Y."/>
            <person name="Zheng D."/>
            <person name="Pang J."/>
            <person name="Liu Y."/>
            <person name="Luo S."/>
            <person name="Meng S."/>
            <person name="Qian L."/>
            <person name="Wei D."/>
            <person name="Dai S."/>
            <person name="Zhou R."/>
        </authorList>
    </citation>
    <scope>NUCLEOTIDE SEQUENCE [LARGE SCALE GENOMIC DNA]</scope>
    <source>
        <strain evidence="1">BV-YZ2020</strain>
    </source>
</reference>
<keyword evidence="2" id="KW-1185">Reference proteome</keyword>
<protein>
    <submittedName>
        <fullName evidence="1">Uncharacterized protein</fullName>
    </submittedName>
</protein>